<dbReference type="AlphaFoldDB" id="A0A1I3PU83"/>
<dbReference type="RefSeq" id="WP_090840041.1">
    <property type="nucleotide sequence ID" value="NZ_CANLBQ010000001.1"/>
</dbReference>
<evidence type="ECO:0000313" key="5">
    <source>
        <dbReference type="Proteomes" id="UP000199559"/>
    </source>
</evidence>
<reference evidence="5" key="1">
    <citation type="submission" date="2016-10" db="EMBL/GenBank/DDBJ databases">
        <authorList>
            <person name="Varghese N."/>
            <person name="Submissions S."/>
        </authorList>
    </citation>
    <scope>NUCLEOTIDE SEQUENCE [LARGE SCALE GENOMIC DNA]</scope>
    <source>
        <strain evidence="5">DSM 28881</strain>
    </source>
</reference>
<dbReference type="Pfam" id="PF10614">
    <property type="entry name" value="CsgF"/>
    <property type="match status" value="1"/>
</dbReference>
<gene>
    <name evidence="4" type="ORF">SAMN05443431_105270</name>
</gene>
<dbReference type="InterPro" id="IPR018893">
    <property type="entry name" value="T8SS_CsgF"/>
</dbReference>
<dbReference type="STRING" id="1144750.SAMN05443431_105270"/>
<evidence type="ECO:0000256" key="1">
    <source>
        <dbReference type="ARBA" id="ARBA00003989"/>
    </source>
</evidence>
<keyword evidence="3" id="KW-0732">Signal</keyword>
<evidence type="ECO:0000256" key="3">
    <source>
        <dbReference type="ARBA" id="ARBA00022729"/>
    </source>
</evidence>
<comment type="function">
    <text evidence="1">May be involved in the biogenesis of curli organelles.</text>
</comment>
<accession>A0A1I3PU83</accession>
<organism evidence="4 5">
    <name type="scientific">Olleya namhaensis</name>
    <dbReference type="NCBI Taxonomy" id="1144750"/>
    <lineage>
        <taxon>Bacteria</taxon>
        <taxon>Pseudomonadati</taxon>
        <taxon>Bacteroidota</taxon>
        <taxon>Flavobacteriia</taxon>
        <taxon>Flavobacteriales</taxon>
        <taxon>Flavobacteriaceae</taxon>
    </lineage>
</organism>
<evidence type="ECO:0000313" key="4">
    <source>
        <dbReference type="EMBL" id="SFJ24980.1"/>
    </source>
</evidence>
<sequence length="132" mass="14644">MKKLLILSLFFTSYFCVGQQLSYKPINPAFGGETFNYQWLLSSANAQNSFTDPDANQGDDESSLEAFAENLNRQILSQLSRSLFQTQLGDELQEGNFSFGSLALEIYDSAEGLVVNILDTDTGEQTQIIVPN</sequence>
<name>A0A1I3PU83_9FLAO</name>
<keyword evidence="5" id="KW-1185">Reference proteome</keyword>
<dbReference type="Proteomes" id="UP000199559">
    <property type="component" value="Unassembled WGS sequence"/>
</dbReference>
<evidence type="ECO:0000256" key="2">
    <source>
        <dbReference type="ARBA" id="ARBA00014031"/>
    </source>
</evidence>
<dbReference type="EMBL" id="FORM01000005">
    <property type="protein sequence ID" value="SFJ24980.1"/>
    <property type="molecule type" value="Genomic_DNA"/>
</dbReference>
<protein>
    <recommendedName>
        <fullName evidence="2">Curli production assembly/transport component CsgF</fullName>
    </recommendedName>
</protein>
<proteinExistence type="predicted"/>